<dbReference type="OrthoDB" id="4361836at2759"/>
<evidence type="ECO:0000313" key="8">
    <source>
        <dbReference type="EMBL" id="CAG8902302.1"/>
    </source>
</evidence>
<evidence type="ECO:0000256" key="5">
    <source>
        <dbReference type="SAM" id="Coils"/>
    </source>
</evidence>
<evidence type="ECO:0000256" key="1">
    <source>
        <dbReference type="ARBA" id="ARBA00022723"/>
    </source>
</evidence>
<feature type="compositionally biased region" description="Low complexity" evidence="6">
    <location>
        <begin position="21"/>
        <end position="31"/>
    </location>
</feature>
<proteinExistence type="predicted"/>
<evidence type="ECO:0000313" key="9">
    <source>
        <dbReference type="Proteomes" id="UP001154252"/>
    </source>
</evidence>
<sequence length="174" mass="20420">MASHSNTIIIADDEELPSLQPGGSRPRGGPRCDYSYREFEHMFGETDDETDTTPSRKRKRTEMKEPSALDNAFKELQKAIRHKMQRLREKKRMLRDELRQERERHRKTLEEASRQRERRVLECKICYTQPDRWVTIVCGHMICESCAGNLETPKKCPICRERFTGYIGCLPFAG</sequence>
<dbReference type="EMBL" id="CAJVRC010000875">
    <property type="protein sequence ID" value="CAG8902302.1"/>
    <property type="molecule type" value="Genomic_DNA"/>
</dbReference>
<feature type="domain" description="RING-type" evidence="7">
    <location>
        <begin position="123"/>
        <end position="160"/>
    </location>
</feature>
<keyword evidence="9" id="KW-1185">Reference proteome</keyword>
<keyword evidence="2 4" id="KW-0863">Zinc-finger</keyword>
<dbReference type="CDD" id="cd16449">
    <property type="entry name" value="RING-HC"/>
    <property type="match status" value="1"/>
</dbReference>
<protein>
    <recommendedName>
        <fullName evidence="7">RING-type domain-containing protein</fullName>
    </recommendedName>
</protein>
<dbReference type="SMART" id="SM00184">
    <property type="entry name" value="RING"/>
    <property type="match status" value="1"/>
</dbReference>
<dbReference type="PROSITE" id="PS00518">
    <property type="entry name" value="ZF_RING_1"/>
    <property type="match status" value="1"/>
</dbReference>
<keyword evidence="1" id="KW-0479">Metal-binding</keyword>
<keyword evidence="3" id="KW-0862">Zinc</keyword>
<feature type="compositionally biased region" description="Basic and acidic residues" evidence="6">
    <location>
        <begin position="62"/>
        <end position="71"/>
    </location>
</feature>
<evidence type="ECO:0000256" key="6">
    <source>
        <dbReference type="SAM" id="MobiDB-lite"/>
    </source>
</evidence>
<evidence type="ECO:0000259" key="7">
    <source>
        <dbReference type="PROSITE" id="PS50089"/>
    </source>
</evidence>
<dbReference type="PANTHER" id="PTHR23041:SF78">
    <property type="entry name" value="E3 UBIQUITIN-PROTEIN LIGASE RNF4"/>
    <property type="match status" value="1"/>
</dbReference>
<accession>A0A9W4P6S2</accession>
<feature type="compositionally biased region" description="Basic and acidic residues" evidence="6">
    <location>
        <begin position="34"/>
        <end position="44"/>
    </location>
</feature>
<feature type="region of interest" description="Disordered" evidence="6">
    <location>
        <begin position="1"/>
        <end position="71"/>
    </location>
</feature>
<evidence type="ECO:0000256" key="4">
    <source>
        <dbReference type="PROSITE-ProRule" id="PRU00175"/>
    </source>
</evidence>
<dbReference type="AlphaFoldDB" id="A0A9W4P6S2"/>
<gene>
    <name evidence="8" type="ORF">PEGY_LOCUS6752</name>
</gene>
<keyword evidence="5" id="KW-0175">Coiled coil</keyword>
<comment type="caution">
    <text evidence="8">The sequence shown here is derived from an EMBL/GenBank/DDBJ whole genome shotgun (WGS) entry which is preliminary data.</text>
</comment>
<dbReference type="Gene3D" id="3.30.40.10">
    <property type="entry name" value="Zinc/RING finger domain, C3HC4 (zinc finger)"/>
    <property type="match status" value="1"/>
</dbReference>
<feature type="coiled-coil region" evidence="5">
    <location>
        <begin position="73"/>
        <end position="118"/>
    </location>
</feature>
<dbReference type="InterPro" id="IPR017907">
    <property type="entry name" value="Znf_RING_CS"/>
</dbReference>
<dbReference type="PROSITE" id="PS50089">
    <property type="entry name" value="ZF_RING_2"/>
    <property type="match status" value="1"/>
</dbReference>
<evidence type="ECO:0000256" key="3">
    <source>
        <dbReference type="ARBA" id="ARBA00022833"/>
    </source>
</evidence>
<dbReference type="Pfam" id="PF13920">
    <property type="entry name" value="zf-C3HC4_3"/>
    <property type="match status" value="1"/>
</dbReference>
<organism evidence="8 9">
    <name type="scientific">Penicillium egyptiacum</name>
    <dbReference type="NCBI Taxonomy" id="1303716"/>
    <lineage>
        <taxon>Eukaryota</taxon>
        <taxon>Fungi</taxon>
        <taxon>Dikarya</taxon>
        <taxon>Ascomycota</taxon>
        <taxon>Pezizomycotina</taxon>
        <taxon>Eurotiomycetes</taxon>
        <taxon>Eurotiomycetidae</taxon>
        <taxon>Eurotiales</taxon>
        <taxon>Aspergillaceae</taxon>
        <taxon>Penicillium</taxon>
    </lineage>
</organism>
<dbReference type="GO" id="GO:0008270">
    <property type="term" value="F:zinc ion binding"/>
    <property type="evidence" value="ECO:0007669"/>
    <property type="project" value="UniProtKB-KW"/>
</dbReference>
<dbReference type="SUPFAM" id="SSF57850">
    <property type="entry name" value="RING/U-box"/>
    <property type="match status" value="1"/>
</dbReference>
<dbReference type="InterPro" id="IPR001841">
    <property type="entry name" value="Znf_RING"/>
</dbReference>
<dbReference type="InterPro" id="IPR013083">
    <property type="entry name" value="Znf_RING/FYVE/PHD"/>
</dbReference>
<evidence type="ECO:0000256" key="2">
    <source>
        <dbReference type="ARBA" id="ARBA00022771"/>
    </source>
</evidence>
<dbReference type="Proteomes" id="UP001154252">
    <property type="component" value="Unassembled WGS sequence"/>
</dbReference>
<dbReference type="InterPro" id="IPR047134">
    <property type="entry name" value="RNF4"/>
</dbReference>
<name>A0A9W4P6S2_9EURO</name>
<dbReference type="PANTHER" id="PTHR23041">
    <property type="entry name" value="RING FINGER DOMAIN-CONTAINING"/>
    <property type="match status" value="1"/>
</dbReference>
<reference evidence="8" key="1">
    <citation type="submission" date="2021-07" db="EMBL/GenBank/DDBJ databases">
        <authorList>
            <person name="Branca A.L. A."/>
        </authorList>
    </citation>
    <scope>NUCLEOTIDE SEQUENCE</scope>
</reference>